<dbReference type="Proteomes" id="UP001203423">
    <property type="component" value="Unassembled WGS sequence"/>
</dbReference>
<name>A0ABT0LJ33_9GAMM</name>
<keyword evidence="3" id="KW-1185">Reference proteome</keyword>
<sequence>MNKIILPITLIPLLILTACGGSDSTEPSESIVTVNAAPIIVFDDIQTVRVGEEVSITATVTDDDEVSLSWSQLLGTSVTLTEVDSESLSFIAPAVENDEVLTFSLTADDGINEPVMDSIDVYITAENASSLSRWIINNETASSYIHSATGSVLENVQVAELVNVDVDSINVEYVYVETTGIPKYDVILAQDLVDELNQRPKASTDFSAGSANIVEGQEVEFGENIGFNSSAENCLTTGGDGYWPPGPGCPTDQAVQAYFPVAPTALDDSIEACETGLGKIGLMVNGTSIFNWGDGMSQGDNLWYTLAPVAEQYDVDICGGHAARGDYHHHFYTRCLANLVGDEGSGHSPIFGFSADGYPLYGPYETDMTLAISGWEIRDYDAEVSAGGCSTEGVRSCVLVDVYDISKGVIQVSNGPDIDEEVTTLSGNILSASDGYYFEDYYYAHNTVEGTQLDEHNGHDTDDGRGYHYHITLTQTPAGKLVPAFPYTIGPRFKGELASNAISQCSSGNNGGMPPPRP</sequence>
<feature type="domain" description="YHYH" evidence="1">
    <location>
        <begin position="258"/>
        <end position="475"/>
    </location>
</feature>
<dbReference type="Pfam" id="PF14240">
    <property type="entry name" value="YHYH"/>
    <property type="match status" value="1"/>
</dbReference>
<reference evidence="2 3" key="1">
    <citation type="submission" date="2022-01" db="EMBL/GenBank/DDBJ databases">
        <title>Whole genome-based taxonomy of the Shewanellaceae.</title>
        <authorList>
            <person name="Martin-Rodriguez A.J."/>
        </authorList>
    </citation>
    <scope>NUCLEOTIDE SEQUENCE [LARGE SCALE GENOMIC DNA]</scope>
    <source>
        <strain evidence="2 3">DSM 17177</strain>
    </source>
</reference>
<dbReference type="EMBL" id="JAKIKS010000199">
    <property type="protein sequence ID" value="MCL1127717.1"/>
    <property type="molecule type" value="Genomic_DNA"/>
</dbReference>
<accession>A0ABT0LJ33</accession>
<gene>
    <name evidence="2" type="ORF">L2764_25395</name>
</gene>
<evidence type="ECO:0000313" key="2">
    <source>
        <dbReference type="EMBL" id="MCL1127717.1"/>
    </source>
</evidence>
<evidence type="ECO:0000259" key="1">
    <source>
        <dbReference type="Pfam" id="PF14240"/>
    </source>
</evidence>
<evidence type="ECO:0000313" key="3">
    <source>
        <dbReference type="Proteomes" id="UP001203423"/>
    </source>
</evidence>
<comment type="caution">
    <text evidence="2">The sequence shown here is derived from an EMBL/GenBank/DDBJ whole genome shotgun (WGS) entry which is preliminary data.</text>
</comment>
<organism evidence="2 3">
    <name type="scientific">Shewanella surugensis</name>
    <dbReference type="NCBI Taxonomy" id="212020"/>
    <lineage>
        <taxon>Bacteria</taxon>
        <taxon>Pseudomonadati</taxon>
        <taxon>Pseudomonadota</taxon>
        <taxon>Gammaproteobacteria</taxon>
        <taxon>Alteromonadales</taxon>
        <taxon>Shewanellaceae</taxon>
        <taxon>Shewanella</taxon>
    </lineage>
</organism>
<dbReference type="RefSeq" id="WP_248943152.1">
    <property type="nucleotide sequence ID" value="NZ_JAKIKS010000199.1"/>
</dbReference>
<protein>
    <submittedName>
        <fullName evidence="2">YHYH protein</fullName>
    </submittedName>
</protein>
<dbReference type="Gene3D" id="2.60.40.3010">
    <property type="match status" value="1"/>
</dbReference>
<dbReference type="InterPro" id="IPR025924">
    <property type="entry name" value="YHYH_dom"/>
</dbReference>
<proteinExistence type="predicted"/>
<dbReference type="PROSITE" id="PS51257">
    <property type="entry name" value="PROKAR_LIPOPROTEIN"/>
    <property type="match status" value="1"/>
</dbReference>